<evidence type="ECO:0000259" key="9">
    <source>
        <dbReference type="Pfam" id="PF14824"/>
    </source>
</evidence>
<gene>
    <name evidence="10" type="ORF">B0H17DRAFT_238330</name>
</gene>
<dbReference type="AlphaFoldDB" id="A0AAD7MBX0"/>
<dbReference type="InterPro" id="IPR028161">
    <property type="entry name" value="Met8-like"/>
</dbReference>
<dbReference type="InterPro" id="IPR028162">
    <property type="entry name" value="Met8_C"/>
</dbReference>
<evidence type="ECO:0000313" key="11">
    <source>
        <dbReference type="Proteomes" id="UP001221757"/>
    </source>
</evidence>
<evidence type="ECO:0000313" key="10">
    <source>
        <dbReference type="EMBL" id="KAJ7709786.1"/>
    </source>
</evidence>
<evidence type="ECO:0000256" key="3">
    <source>
        <dbReference type="ARBA" id="ARBA00023002"/>
    </source>
</evidence>
<dbReference type="Pfam" id="PF14824">
    <property type="entry name" value="Sirohm_synth_M"/>
    <property type="match status" value="1"/>
</dbReference>
<evidence type="ECO:0000259" key="8">
    <source>
        <dbReference type="Pfam" id="PF14823"/>
    </source>
</evidence>
<reference evidence="10" key="1">
    <citation type="submission" date="2023-03" db="EMBL/GenBank/DDBJ databases">
        <title>Massive genome expansion in bonnet fungi (Mycena s.s.) driven by repeated elements and novel gene families across ecological guilds.</title>
        <authorList>
            <consortium name="Lawrence Berkeley National Laboratory"/>
            <person name="Harder C.B."/>
            <person name="Miyauchi S."/>
            <person name="Viragh M."/>
            <person name="Kuo A."/>
            <person name="Thoen E."/>
            <person name="Andreopoulos B."/>
            <person name="Lu D."/>
            <person name="Skrede I."/>
            <person name="Drula E."/>
            <person name="Henrissat B."/>
            <person name="Morin E."/>
            <person name="Kohler A."/>
            <person name="Barry K."/>
            <person name="LaButti K."/>
            <person name="Morin E."/>
            <person name="Salamov A."/>
            <person name="Lipzen A."/>
            <person name="Mereny Z."/>
            <person name="Hegedus B."/>
            <person name="Baldrian P."/>
            <person name="Stursova M."/>
            <person name="Weitz H."/>
            <person name="Taylor A."/>
            <person name="Grigoriev I.V."/>
            <person name="Nagy L.G."/>
            <person name="Martin F."/>
            <person name="Kauserud H."/>
        </authorList>
    </citation>
    <scope>NUCLEOTIDE SEQUENCE</scope>
    <source>
        <strain evidence="10">CBHHK067</strain>
    </source>
</reference>
<comment type="pathway">
    <text evidence="1">Porphyrin-containing compound metabolism; siroheme biosynthesis; sirohydrochlorin from precorrin-2: step 1/1.</text>
</comment>
<keyword evidence="11" id="KW-1185">Reference proteome</keyword>
<keyword evidence="7" id="KW-0812">Transmembrane</keyword>
<protein>
    <recommendedName>
        <fullName evidence="2">precorrin-2 dehydrogenase</fullName>
        <ecNumber evidence="2">1.3.1.76</ecNumber>
    </recommendedName>
</protein>
<dbReference type="InterPro" id="IPR006367">
    <property type="entry name" value="Sirohaem_synthase_N"/>
</dbReference>
<proteinExistence type="predicted"/>
<name>A0AAD7MBX0_MYCRO</name>
<evidence type="ECO:0000256" key="2">
    <source>
        <dbReference type="ARBA" id="ARBA00012400"/>
    </source>
</evidence>
<keyword evidence="7" id="KW-1133">Transmembrane helix</keyword>
<dbReference type="GO" id="GO:0043115">
    <property type="term" value="F:precorrin-2 dehydrogenase activity"/>
    <property type="evidence" value="ECO:0007669"/>
    <property type="project" value="UniProtKB-EC"/>
</dbReference>
<dbReference type="Gene3D" id="1.10.3280.10">
    <property type="entry name" value="Siroheme synthase, domain 3"/>
    <property type="match status" value="1"/>
</dbReference>
<dbReference type="PANTHER" id="PTHR35330:SF1">
    <property type="entry name" value="SIROHEME BIOSYNTHESIS PROTEIN MET8"/>
    <property type="match status" value="1"/>
</dbReference>
<sequence>MADSPACASAAAPSTGGGSLLIAWQLKEKHVLIVGGGEVASQRIESVLTADALITLLSPTKGLHARTKELIDAHPARITYYDRRFSGPGEIHKMDMVLTALDDVNRSREICELCRKAKVPVNAADIPDLCDFYFGAQIRDGPLQIMISTNGNGPRMAALMKKRLQSALSGKEGEAIVRVGALRAQLKERAPGVGGALGRKRMKWMSEVCNSWDVDELRQLDDVNILKLLDEGWEKDAVPTLHQLKGQQKRNGPRASPSSNFLQSSNFSEWLPAIGSFALGAACTTLVFLARKR</sequence>
<keyword evidence="5" id="KW-0627">Porphyrin biosynthesis</keyword>
<keyword evidence="3" id="KW-0560">Oxidoreductase</keyword>
<dbReference type="Gene3D" id="3.30.160.110">
    <property type="entry name" value="Siroheme synthase, domain 2"/>
    <property type="match status" value="1"/>
</dbReference>
<feature type="transmembrane region" description="Helical" evidence="7">
    <location>
        <begin position="270"/>
        <end position="290"/>
    </location>
</feature>
<dbReference type="EMBL" id="JARKIE010000002">
    <property type="protein sequence ID" value="KAJ7709786.1"/>
    <property type="molecule type" value="Genomic_DNA"/>
</dbReference>
<evidence type="ECO:0000256" key="5">
    <source>
        <dbReference type="ARBA" id="ARBA00023244"/>
    </source>
</evidence>
<accession>A0AAD7MBX0</accession>
<dbReference type="SUPFAM" id="SSF75615">
    <property type="entry name" value="Siroheme synthase middle domains-like"/>
    <property type="match status" value="1"/>
</dbReference>
<dbReference type="Gene3D" id="3.40.50.720">
    <property type="entry name" value="NAD(P)-binding Rossmann-like Domain"/>
    <property type="match status" value="1"/>
</dbReference>
<dbReference type="GO" id="GO:0019354">
    <property type="term" value="P:siroheme biosynthetic process"/>
    <property type="evidence" value="ECO:0007669"/>
    <property type="project" value="InterPro"/>
</dbReference>
<dbReference type="NCBIfam" id="TIGR01470">
    <property type="entry name" value="cysG_Nterm"/>
    <property type="match status" value="1"/>
</dbReference>
<comment type="caution">
    <text evidence="10">The sequence shown here is derived from an EMBL/GenBank/DDBJ whole genome shotgun (WGS) entry which is preliminary data.</text>
</comment>
<evidence type="ECO:0000256" key="1">
    <source>
        <dbReference type="ARBA" id="ARBA00005010"/>
    </source>
</evidence>
<dbReference type="PANTHER" id="PTHR35330">
    <property type="entry name" value="SIROHEME BIOSYNTHESIS PROTEIN MET8"/>
    <property type="match status" value="1"/>
</dbReference>
<dbReference type="EC" id="1.3.1.76" evidence="2"/>
<keyword evidence="4" id="KW-0520">NAD</keyword>
<dbReference type="Pfam" id="PF14823">
    <property type="entry name" value="Sirohm_synth_C"/>
    <property type="match status" value="1"/>
</dbReference>
<evidence type="ECO:0000256" key="7">
    <source>
        <dbReference type="SAM" id="Phobius"/>
    </source>
</evidence>
<dbReference type="GO" id="GO:0004325">
    <property type="term" value="F:ferrochelatase activity"/>
    <property type="evidence" value="ECO:0007669"/>
    <property type="project" value="InterPro"/>
</dbReference>
<feature type="domain" description="Siroheme biosynthesis protein Met8 C-terminal" evidence="8">
    <location>
        <begin position="173"/>
        <end position="239"/>
    </location>
</feature>
<dbReference type="InterPro" id="IPR036291">
    <property type="entry name" value="NAD(P)-bd_dom_sf"/>
</dbReference>
<feature type="domain" description="Siroheme synthase central" evidence="9">
    <location>
        <begin position="140"/>
        <end position="166"/>
    </location>
</feature>
<organism evidence="10 11">
    <name type="scientific">Mycena rosella</name>
    <name type="common">Pink bonnet</name>
    <name type="synonym">Agaricus rosellus</name>
    <dbReference type="NCBI Taxonomy" id="1033263"/>
    <lineage>
        <taxon>Eukaryota</taxon>
        <taxon>Fungi</taxon>
        <taxon>Dikarya</taxon>
        <taxon>Basidiomycota</taxon>
        <taxon>Agaricomycotina</taxon>
        <taxon>Agaricomycetes</taxon>
        <taxon>Agaricomycetidae</taxon>
        <taxon>Agaricales</taxon>
        <taxon>Marasmiineae</taxon>
        <taxon>Mycenaceae</taxon>
        <taxon>Mycena</taxon>
    </lineage>
</organism>
<comment type="catalytic activity">
    <reaction evidence="6">
        <text>precorrin-2 + NAD(+) = sirohydrochlorin + NADH + 2 H(+)</text>
        <dbReference type="Rhea" id="RHEA:15613"/>
        <dbReference type="ChEBI" id="CHEBI:15378"/>
        <dbReference type="ChEBI" id="CHEBI:57540"/>
        <dbReference type="ChEBI" id="CHEBI:57945"/>
        <dbReference type="ChEBI" id="CHEBI:58351"/>
        <dbReference type="ChEBI" id="CHEBI:58827"/>
        <dbReference type="EC" id="1.3.1.76"/>
    </reaction>
</comment>
<dbReference type="Pfam" id="PF13241">
    <property type="entry name" value="NAD_binding_7"/>
    <property type="match status" value="1"/>
</dbReference>
<evidence type="ECO:0000256" key="6">
    <source>
        <dbReference type="ARBA" id="ARBA00047561"/>
    </source>
</evidence>
<evidence type="ECO:0000256" key="4">
    <source>
        <dbReference type="ARBA" id="ARBA00023027"/>
    </source>
</evidence>
<keyword evidence="7" id="KW-0472">Membrane</keyword>
<dbReference type="InterPro" id="IPR028281">
    <property type="entry name" value="Sirohaem_synthase_central"/>
</dbReference>
<dbReference type="SUPFAM" id="SSF51735">
    <property type="entry name" value="NAD(P)-binding Rossmann-fold domains"/>
    <property type="match status" value="1"/>
</dbReference>
<dbReference type="Proteomes" id="UP001221757">
    <property type="component" value="Unassembled WGS sequence"/>
</dbReference>